<evidence type="ECO:0000256" key="1">
    <source>
        <dbReference type="SAM" id="MobiDB-lite"/>
    </source>
</evidence>
<feature type="compositionally biased region" description="Basic and acidic residues" evidence="1">
    <location>
        <begin position="1"/>
        <end position="29"/>
    </location>
</feature>
<name>A0A8S9I1D8_BRACR</name>
<dbReference type="EMBL" id="QGKW02000717">
    <property type="protein sequence ID" value="KAF2596371.1"/>
    <property type="molecule type" value="Genomic_DNA"/>
</dbReference>
<dbReference type="Proteomes" id="UP000712281">
    <property type="component" value="Unassembled WGS sequence"/>
</dbReference>
<comment type="caution">
    <text evidence="2">The sequence shown here is derived from an EMBL/GenBank/DDBJ whole genome shotgun (WGS) entry which is preliminary data.</text>
</comment>
<dbReference type="EMBL" id="QGKY02001250">
    <property type="protein sequence ID" value="KAF2562068.1"/>
    <property type="molecule type" value="Genomic_DNA"/>
</dbReference>
<feature type="region of interest" description="Disordered" evidence="1">
    <location>
        <begin position="1"/>
        <end position="43"/>
    </location>
</feature>
<evidence type="ECO:0000313" key="2">
    <source>
        <dbReference type="EMBL" id="KAF2562068.1"/>
    </source>
</evidence>
<proteinExistence type="predicted"/>
<gene>
    <name evidence="3" type="ORF">F2Q68_00008649</name>
    <name evidence="2" type="ORF">F2Q70_00015717</name>
</gene>
<sequence>MQDSHPHREGRDDKTRKERNPLPKTRSDTRSGLSSPHSTRGIANHILTASLRCYGKAEDVRSLPR</sequence>
<organism evidence="2">
    <name type="scientific">Brassica cretica</name>
    <name type="common">Mustard</name>
    <dbReference type="NCBI Taxonomy" id="69181"/>
    <lineage>
        <taxon>Eukaryota</taxon>
        <taxon>Viridiplantae</taxon>
        <taxon>Streptophyta</taxon>
        <taxon>Embryophyta</taxon>
        <taxon>Tracheophyta</taxon>
        <taxon>Spermatophyta</taxon>
        <taxon>Magnoliopsida</taxon>
        <taxon>eudicotyledons</taxon>
        <taxon>Gunneridae</taxon>
        <taxon>Pentapetalae</taxon>
        <taxon>rosids</taxon>
        <taxon>malvids</taxon>
        <taxon>Brassicales</taxon>
        <taxon>Brassicaceae</taxon>
        <taxon>Brassiceae</taxon>
        <taxon>Brassica</taxon>
    </lineage>
</organism>
<evidence type="ECO:0000313" key="3">
    <source>
        <dbReference type="EMBL" id="KAF2596371.1"/>
    </source>
</evidence>
<accession>A0A8S9I1D8</accession>
<dbReference type="AlphaFoldDB" id="A0A8S9I1D8"/>
<reference evidence="2" key="1">
    <citation type="submission" date="2019-12" db="EMBL/GenBank/DDBJ databases">
        <title>Genome sequencing and annotation of Brassica cretica.</title>
        <authorList>
            <person name="Studholme D.J."/>
            <person name="Sarris P.F."/>
        </authorList>
    </citation>
    <scope>NUCLEOTIDE SEQUENCE</scope>
    <source>
        <strain evidence="3">PFS-001/15</strain>
        <strain evidence="2">PFS-102/07</strain>
        <tissue evidence="2">Leaf</tissue>
    </source>
</reference>
<protein>
    <submittedName>
        <fullName evidence="2">Uncharacterized protein</fullName>
    </submittedName>
</protein>